<feature type="transmembrane region" description="Helical" evidence="7">
    <location>
        <begin position="161"/>
        <end position="182"/>
    </location>
</feature>
<evidence type="ECO:0000256" key="7">
    <source>
        <dbReference type="RuleBase" id="RU363032"/>
    </source>
</evidence>
<dbReference type="AlphaFoldDB" id="A0A7C1JBM3"/>
<keyword evidence="3" id="KW-1003">Cell membrane</keyword>
<accession>A0A7C1JBM3</accession>
<dbReference type="PANTHER" id="PTHR43386:SF23">
    <property type="entry name" value="ABC TRANSPORTER"/>
    <property type="match status" value="1"/>
</dbReference>
<evidence type="ECO:0000259" key="8">
    <source>
        <dbReference type="PROSITE" id="PS50928"/>
    </source>
</evidence>
<feature type="transmembrane region" description="Helical" evidence="7">
    <location>
        <begin position="217"/>
        <end position="238"/>
    </location>
</feature>
<dbReference type="GO" id="GO:0005886">
    <property type="term" value="C:plasma membrane"/>
    <property type="evidence" value="ECO:0007669"/>
    <property type="project" value="UniProtKB-SubCell"/>
</dbReference>
<dbReference type="SUPFAM" id="SSF161098">
    <property type="entry name" value="MetI-like"/>
    <property type="match status" value="1"/>
</dbReference>
<dbReference type="EMBL" id="DSMG01000053">
    <property type="protein sequence ID" value="HDX30764.1"/>
    <property type="molecule type" value="Genomic_DNA"/>
</dbReference>
<feature type="domain" description="ABC transmembrane type-1" evidence="8">
    <location>
        <begin position="96"/>
        <end position="293"/>
    </location>
</feature>
<organism evidence="9">
    <name type="scientific">Caldilinea aerophila</name>
    <dbReference type="NCBI Taxonomy" id="133453"/>
    <lineage>
        <taxon>Bacteria</taxon>
        <taxon>Bacillati</taxon>
        <taxon>Chloroflexota</taxon>
        <taxon>Caldilineae</taxon>
        <taxon>Caldilineales</taxon>
        <taxon>Caldilineaceae</taxon>
        <taxon>Caldilinea</taxon>
    </lineage>
</organism>
<dbReference type="CDD" id="cd06261">
    <property type="entry name" value="TM_PBP2"/>
    <property type="match status" value="1"/>
</dbReference>
<evidence type="ECO:0000256" key="6">
    <source>
        <dbReference type="ARBA" id="ARBA00023136"/>
    </source>
</evidence>
<dbReference type="InterPro" id="IPR000515">
    <property type="entry name" value="MetI-like"/>
</dbReference>
<keyword evidence="4 7" id="KW-0812">Transmembrane</keyword>
<dbReference type="PANTHER" id="PTHR43386">
    <property type="entry name" value="OLIGOPEPTIDE TRANSPORT SYSTEM PERMEASE PROTEIN APPC"/>
    <property type="match status" value="1"/>
</dbReference>
<feature type="transmembrane region" description="Helical" evidence="7">
    <location>
        <begin position="98"/>
        <end position="126"/>
    </location>
</feature>
<comment type="subcellular location">
    <subcellularLocation>
        <location evidence="1 7">Cell membrane</location>
        <topology evidence="1 7">Multi-pass membrane protein</topology>
    </subcellularLocation>
</comment>
<evidence type="ECO:0000256" key="3">
    <source>
        <dbReference type="ARBA" id="ARBA00022475"/>
    </source>
</evidence>
<dbReference type="PROSITE" id="PS50928">
    <property type="entry name" value="ABC_TM1"/>
    <property type="match status" value="1"/>
</dbReference>
<feature type="transmembrane region" description="Helical" evidence="7">
    <location>
        <begin position="273"/>
        <end position="293"/>
    </location>
</feature>
<evidence type="ECO:0000256" key="4">
    <source>
        <dbReference type="ARBA" id="ARBA00022692"/>
    </source>
</evidence>
<keyword evidence="5 7" id="KW-1133">Transmembrane helix</keyword>
<gene>
    <name evidence="9" type="ORF">ENQ20_04645</name>
</gene>
<dbReference type="InterPro" id="IPR050366">
    <property type="entry name" value="BP-dependent_transpt_permease"/>
</dbReference>
<proteinExistence type="inferred from homology"/>
<evidence type="ECO:0000256" key="5">
    <source>
        <dbReference type="ARBA" id="ARBA00022989"/>
    </source>
</evidence>
<feature type="transmembrane region" description="Helical" evidence="7">
    <location>
        <begin position="36"/>
        <end position="56"/>
    </location>
</feature>
<dbReference type="InterPro" id="IPR035906">
    <property type="entry name" value="MetI-like_sf"/>
</dbReference>
<protein>
    <submittedName>
        <fullName evidence="9">ABC transporter permease</fullName>
    </submittedName>
</protein>
<reference evidence="9" key="1">
    <citation type="journal article" date="2020" name="mSystems">
        <title>Genome- and Community-Level Interaction Insights into Carbon Utilization and Element Cycling Functions of Hydrothermarchaeota in Hydrothermal Sediment.</title>
        <authorList>
            <person name="Zhou Z."/>
            <person name="Liu Y."/>
            <person name="Xu W."/>
            <person name="Pan J."/>
            <person name="Luo Z.H."/>
            <person name="Li M."/>
        </authorList>
    </citation>
    <scope>NUCLEOTIDE SEQUENCE [LARGE SCALE GENOMIC DNA]</scope>
    <source>
        <strain evidence="9">SpSt-289</strain>
    </source>
</reference>
<dbReference type="InterPro" id="IPR025966">
    <property type="entry name" value="OppC_N"/>
</dbReference>
<dbReference type="Pfam" id="PF12911">
    <property type="entry name" value="OppC_N"/>
    <property type="match status" value="1"/>
</dbReference>
<name>A0A7C1JBM3_9CHLR</name>
<keyword evidence="6 7" id="KW-0472">Membrane</keyword>
<evidence type="ECO:0000313" key="9">
    <source>
        <dbReference type="EMBL" id="HDX30764.1"/>
    </source>
</evidence>
<dbReference type="Gene3D" id="1.10.3720.10">
    <property type="entry name" value="MetI-like"/>
    <property type="match status" value="1"/>
</dbReference>
<evidence type="ECO:0000256" key="2">
    <source>
        <dbReference type="ARBA" id="ARBA00022448"/>
    </source>
</evidence>
<keyword evidence="2 7" id="KW-0813">Transport</keyword>
<comment type="similarity">
    <text evidence="7">Belongs to the binding-protein-dependent transport system permease family.</text>
</comment>
<dbReference type="Pfam" id="PF00528">
    <property type="entry name" value="BPD_transp_1"/>
    <property type="match status" value="1"/>
</dbReference>
<sequence length="306" mass="33199">MSELTVSNALATPGRRAVEAAPLRVLVWRRFLRHRLAVVAMAALGLVIASAMLAPLSRYTPTQQNPTHALQPPSLQHWFGTDDLGRDVFTRTLYGGRISLTVGLSATLLSLLIGVAVGMVAGYFGGVVDNVLMRITDGFLTLPTLFVLILIATLLREIPALGLVSSVVIVILVIAVLSWMWPARIVRGEFLRLKQYEFVTAAESIGAGHGRIMARHILPNTVSLIIVQGTLMVAYAIITESGLSYLGFGVQPPTPSWGNLLATAQTYSLRAPWLMIFPGLMIFITSMAINYIGDGLRDAFDPYSAR</sequence>
<comment type="caution">
    <text evidence="9">The sequence shown here is derived from an EMBL/GenBank/DDBJ whole genome shotgun (WGS) entry which is preliminary data.</text>
</comment>
<evidence type="ECO:0000256" key="1">
    <source>
        <dbReference type="ARBA" id="ARBA00004651"/>
    </source>
</evidence>
<dbReference type="GO" id="GO:0055085">
    <property type="term" value="P:transmembrane transport"/>
    <property type="evidence" value="ECO:0007669"/>
    <property type="project" value="InterPro"/>
</dbReference>
<feature type="transmembrane region" description="Helical" evidence="7">
    <location>
        <begin position="138"/>
        <end position="155"/>
    </location>
</feature>